<dbReference type="EMBL" id="AUZX01011061">
    <property type="protein sequence ID" value="EQD44512.1"/>
    <property type="molecule type" value="Genomic_DNA"/>
</dbReference>
<accession>T0ZJA0</accession>
<proteinExistence type="predicted"/>
<dbReference type="EMBL" id="AUZY01011739">
    <property type="protein sequence ID" value="EQD33192.1"/>
    <property type="molecule type" value="Genomic_DNA"/>
</dbReference>
<evidence type="ECO:0000259" key="1">
    <source>
        <dbReference type="PROSITE" id="PS51819"/>
    </source>
</evidence>
<dbReference type="GO" id="GO:0016829">
    <property type="term" value="F:lyase activity"/>
    <property type="evidence" value="ECO:0007669"/>
    <property type="project" value="UniProtKB-KW"/>
</dbReference>
<gene>
    <name evidence="3" type="ORF">B1A_15081</name>
    <name evidence="2" type="ORF">B1B_17571</name>
    <name evidence="4" type="ORF">B2A_00227</name>
</gene>
<evidence type="ECO:0000313" key="2">
    <source>
        <dbReference type="EMBL" id="EQD33192.1"/>
    </source>
</evidence>
<organism evidence="3">
    <name type="scientific">mine drainage metagenome</name>
    <dbReference type="NCBI Taxonomy" id="410659"/>
    <lineage>
        <taxon>unclassified sequences</taxon>
        <taxon>metagenomes</taxon>
        <taxon>ecological metagenomes</taxon>
    </lineage>
</organism>
<evidence type="ECO:0000313" key="3">
    <source>
        <dbReference type="EMBL" id="EQD44512.1"/>
    </source>
</evidence>
<dbReference type="InterPro" id="IPR037523">
    <property type="entry name" value="VOC_core"/>
</dbReference>
<reference evidence="3" key="1">
    <citation type="submission" date="2013-08" db="EMBL/GenBank/DDBJ databases">
        <authorList>
            <person name="Mendez C."/>
            <person name="Richter M."/>
            <person name="Ferrer M."/>
            <person name="Sanchez J."/>
        </authorList>
    </citation>
    <scope>NUCLEOTIDE SEQUENCE</scope>
</reference>
<dbReference type="Gene3D" id="3.10.180.10">
    <property type="entry name" value="2,3-Dihydroxybiphenyl 1,2-Dioxygenase, domain 1"/>
    <property type="match status" value="1"/>
</dbReference>
<sequence length="134" mass="14836">MLRYTGIRVRDLERARTFYTRGLGLTVGPTGRMASGGIWQWLKDPESGAILELNYYPDSPPYREGDELDHLGFRIRGMDTLIPTLTGLGARVRIAPFKEGSLRIAFLSDPDGVWIELLEGEPGSDSPPTSQAVD</sequence>
<dbReference type="EMBL" id="AUZZ01000160">
    <property type="protein sequence ID" value="EQD68982.1"/>
    <property type="molecule type" value="Genomic_DNA"/>
</dbReference>
<protein>
    <submittedName>
        <fullName evidence="3">Lactoylglutathione lyase</fullName>
    </submittedName>
</protein>
<comment type="caution">
    <text evidence="3">The sequence shown here is derived from an EMBL/GenBank/DDBJ whole genome shotgun (WGS) entry which is preliminary data.</text>
</comment>
<dbReference type="InterPro" id="IPR004360">
    <property type="entry name" value="Glyas_Fos-R_dOase_dom"/>
</dbReference>
<reference evidence="3" key="2">
    <citation type="journal article" date="2014" name="ISME J.">
        <title>Microbial stratification in low pH oxic and suboxic macroscopic growths along an acid mine drainage.</title>
        <authorList>
            <person name="Mendez-Garcia C."/>
            <person name="Mesa V."/>
            <person name="Sprenger R.R."/>
            <person name="Richter M."/>
            <person name="Diez M.S."/>
            <person name="Solano J."/>
            <person name="Bargiela R."/>
            <person name="Golyshina O.V."/>
            <person name="Manteca A."/>
            <person name="Ramos J.L."/>
            <person name="Gallego J.R."/>
            <person name="Llorente I."/>
            <person name="Martins Dos Santos V.A."/>
            <person name="Jensen O.N."/>
            <person name="Pelaez A.I."/>
            <person name="Sanchez J."/>
            <person name="Ferrer M."/>
        </authorList>
    </citation>
    <scope>NUCLEOTIDE SEQUENCE</scope>
</reference>
<feature type="domain" description="VOC" evidence="1">
    <location>
        <begin position="1"/>
        <end position="120"/>
    </location>
</feature>
<dbReference type="CDD" id="cd06587">
    <property type="entry name" value="VOC"/>
    <property type="match status" value="1"/>
</dbReference>
<dbReference type="AlphaFoldDB" id="T0ZJA0"/>
<dbReference type="SUPFAM" id="SSF54593">
    <property type="entry name" value="Glyoxalase/Bleomycin resistance protein/Dihydroxybiphenyl dioxygenase"/>
    <property type="match status" value="1"/>
</dbReference>
<dbReference type="Pfam" id="PF00903">
    <property type="entry name" value="Glyoxalase"/>
    <property type="match status" value="1"/>
</dbReference>
<name>T0ZJA0_9ZZZZ</name>
<keyword evidence="3" id="KW-0456">Lyase</keyword>
<dbReference type="PROSITE" id="PS51819">
    <property type="entry name" value="VOC"/>
    <property type="match status" value="1"/>
</dbReference>
<dbReference type="InterPro" id="IPR029068">
    <property type="entry name" value="Glyas_Bleomycin-R_OHBP_Dase"/>
</dbReference>
<evidence type="ECO:0000313" key="4">
    <source>
        <dbReference type="EMBL" id="EQD68982.1"/>
    </source>
</evidence>